<dbReference type="EMBL" id="KI294782">
    <property type="protein sequence ID" value="ESA03828.1"/>
    <property type="molecule type" value="Genomic_DNA"/>
</dbReference>
<dbReference type="HOGENOM" id="CLU_3143765_0_0_1"/>
<reference evidence="1" key="1">
    <citation type="submission" date="2013-07" db="EMBL/GenBank/DDBJ databases">
        <title>The genome of an arbuscular mycorrhizal fungus provides insights into the evolution of the oldest plant symbiosis.</title>
        <authorList>
            <consortium name="DOE Joint Genome Institute"/>
            <person name="Tisserant E."/>
            <person name="Malbreil M."/>
            <person name="Kuo A."/>
            <person name="Kohler A."/>
            <person name="Symeonidi A."/>
            <person name="Balestrini R."/>
            <person name="Charron P."/>
            <person name="Duensing N."/>
            <person name="Frei-dit-Frey N."/>
            <person name="Gianinazzi-Pearson V."/>
            <person name="Gilbert B."/>
            <person name="Handa Y."/>
            <person name="Hijri M."/>
            <person name="Kaul R."/>
            <person name="Kawaguchi M."/>
            <person name="Krajinski F."/>
            <person name="Lammers P."/>
            <person name="Lapierre D."/>
            <person name="Masclaux F.G."/>
            <person name="Murat C."/>
            <person name="Morin E."/>
            <person name="Ndikumana S."/>
            <person name="Pagni M."/>
            <person name="Petitpierre D."/>
            <person name="Requena N."/>
            <person name="Rosikiewicz P."/>
            <person name="Riley R."/>
            <person name="Saito K."/>
            <person name="San Clemente H."/>
            <person name="Shapiro H."/>
            <person name="van Tuinen D."/>
            <person name="Becard G."/>
            <person name="Bonfante P."/>
            <person name="Paszkowski U."/>
            <person name="Shachar-Hill Y."/>
            <person name="Young J.P."/>
            <person name="Sanders I.R."/>
            <person name="Henrissat B."/>
            <person name="Rensing S.A."/>
            <person name="Grigoriev I.V."/>
            <person name="Corradi N."/>
            <person name="Roux C."/>
            <person name="Martin F."/>
        </authorList>
    </citation>
    <scope>NUCLEOTIDE SEQUENCE</scope>
    <source>
        <strain evidence="1">DAOM 197198</strain>
    </source>
</reference>
<accession>U9TBY0</accession>
<name>U9TBY0_RHIID</name>
<proteinExistence type="predicted"/>
<protein>
    <submittedName>
        <fullName evidence="1">Uncharacterized protein</fullName>
    </submittedName>
</protein>
<sequence length="49" mass="5504">MTIIKNMPYLTIIIFGPTFGCSELDLFGDHGSCTNLNWAYEKQIGEASY</sequence>
<evidence type="ECO:0000313" key="1">
    <source>
        <dbReference type="EMBL" id="ESA03828.1"/>
    </source>
</evidence>
<gene>
    <name evidence="1" type="ORF">GLOINDRAFT_5203</name>
</gene>
<dbReference type="AlphaFoldDB" id="U9TBY0"/>
<organism evidence="1">
    <name type="scientific">Rhizophagus irregularis (strain DAOM 181602 / DAOM 197198 / MUCL 43194)</name>
    <name type="common">Arbuscular mycorrhizal fungus</name>
    <name type="synonym">Glomus intraradices</name>
    <dbReference type="NCBI Taxonomy" id="747089"/>
    <lineage>
        <taxon>Eukaryota</taxon>
        <taxon>Fungi</taxon>
        <taxon>Fungi incertae sedis</taxon>
        <taxon>Mucoromycota</taxon>
        <taxon>Glomeromycotina</taxon>
        <taxon>Glomeromycetes</taxon>
        <taxon>Glomerales</taxon>
        <taxon>Glomeraceae</taxon>
        <taxon>Rhizophagus</taxon>
    </lineage>
</organism>